<keyword evidence="5 10" id="KW-0472">Membrane</keyword>
<feature type="domain" description="Major facilitator superfamily (MFS) profile" evidence="11">
    <location>
        <begin position="51"/>
        <end position="476"/>
    </location>
</feature>
<dbReference type="Gene3D" id="1.20.1250.20">
    <property type="entry name" value="MFS general substrate transporter like domains"/>
    <property type="match status" value="1"/>
</dbReference>
<evidence type="ECO:0000259" key="11">
    <source>
        <dbReference type="PROSITE" id="PS50850"/>
    </source>
</evidence>
<feature type="transmembrane region" description="Helical" evidence="10">
    <location>
        <begin position="287"/>
        <end position="308"/>
    </location>
</feature>
<keyword evidence="8" id="KW-0813">Transport</keyword>
<dbReference type="NCBIfam" id="TIGR00879">
    <property type="entry name" value="SP"/>
    <property type="match status" value="1"/>
</dbReference>
<dbReference type="CDD" id="cd17358">
    <property type="entry name" value="MFS_GLUT6_8_Class3_like"/>
    <property type="match status" value="1"/>
</dbReference>
<keyword evidence="4 10" id="KW-1133">Transmembrane helix</keyword>
<dbReference type="InterPro" id="IPR044775">
    <property type="entry name" value="MFS_ERD6/Tret1-like"/>
</dbReference>
<keyword evidence="3 10" id="KW-0812">Transmembrane</keyword>
<keyword evidence="13" id="KW-1185">Reference proteome</keyword>
<feature type="transmembrane region" description="Helical" evidence="10">
    <location>
        <begin position="90"/>
        <end position="111"/>
    </location>
</feature>
<evidence type="ECO:0000256" key="5">
    <source>
        <dbReference type="ARBA" id="ARBA00023136"/>
    </source>
</evidence>
<dbReference type="Proteomes" id="UP000325440">
    <property type="component" value="Unassembled WGS sequence"/>
</dbReference>
<dbReference type="AlphaFoldDB" id="A0A5E4M1T0"/>
<dbReference type="FunFam" id="1.20.1250.20:FF:000055">
    <property type="entry name" value="Facilitated trehalose transporter Tret1-2 homolog"/>
    <property type="match status" value="1"/>
</dbReference>
<dbReference type="PANTHER" id="PTHR48021:SF1">
    <property type="entry name" value="GH07001P-RELATED"/>
    <property type="match status" value="1"/>
</dbReference>
<evidence type="ECO:0000256" key="10">
    <source>
        <dbReference type="SAM" id="Phobius"/>
    </source>
</evidence>
<dbReference type="InterPro" id="IPR036259">
    <property type="entry name" value="MFS_trans_sf"/>
</dbReference>
<dbReference type="GO" id="GO:0051119">
    <property type="term" value="F:sugar transmembrane transporter activity"/>
    <property type="evidence" value="ECO:0007669"/>
    <property type="project" value="InterPro"/>
</dbReference>
<keyword evidence="12" id="KW-0762">Sugar transport</keyword>
<dbReference type="SUPFAM" id="SSF103473">
    <property type="entry name" value="MFS general substrate transporter"/>
    <property type="match status" value="1"/>
</dbReference>
<dbReference type="EMBL" id="CABPRJ010000020">
    <property type="protein sequence ID" value="VVC25779.1"/>
    <property type="molecule type" value="Genomic_DNA"/>
</dbReference>
<feature type="region of interest" description="Disordered" evidence="9">
    <location>
        <begin position="1"/>
        <end position="27"/>
    </location>
</feature>
<evidence type="ECO:0000256" key="6">
    <source>
        <dbReference type="ARBA" id="ARBA00023180"/>
    </source>
</evidence>
<organism evidence="12 13">
    <name type="scientific">Cinara cedri</name>
    <dbReference type="NCBI Taxonomy" id="506608"/>
    <lineage>
        <taxon>Eukaryota</taxon>
        <taxon>Metazoa</taxon>
        <taxon>Ecdysozoa</taxon>
        <taxon>Arthropoda</taxon>
        <taxon>Hexapoda</taxon>
        <taxon>Insecta</taxon>
        <taxon>Pterygota</taxon>
        <taxon>Neoptera</taxon>
        <taxon>Paraneoptera</taxon>
        <taxon>Hemiptera</taxon>
        <taxon>Sternorrhyncha</taxon>
        <taxon>Aphidomorpha</taxon>
        <taxon>Aphidoidea</taxon>
        <taxon>Aphididae</taxon>
        <taxon>Lachninae</taxon>
        <taxon>Cinara</taxon>
    </lineage>
</organism>
<feature type="transmembrane region" description="Helical" evidence="10">
    <location>
        <begin position="49"/>
        <end position="70"/>
    </location>
</feature>
<evidence type="ECO:0000256" key="3">
    <source>
        <dbReference type="ARBA" id="ARBA00022692"/>
    </source>
</evidence>
<feature type="transmembrane region" description="Helical" evidence="10">
    <location>
        <begin position="202"/>
        <end position="223"/>
    </location>
</feature>
<dbReference type="Pfam" id="PF00083">
    <property type="entry name" value="Sugar_tr"/>
    <property type="match status" value="1"/>
</dbReference>
<evidence type="ECO:0000313" key="13">
    <source>
        <dbReference type="Proteomes" id="UP000325440"/>
    </source>
</evidence>
<comment type="subcellular location">
    <subcellularLocation>
        <location evidence="1">Cell membrane</location>
        <topology evidence="1">Multi-pass membrane protein</topology>
    </subcellularLocation>
</comment>
<reference evidence="12 13" key="1">
    <citation type="submission" date="2019-08" db="EMBL/GenBank/DDBJ databases">
        <authorList>
            <person name="Alioto T."/>
            <person name="Alioto T."/>
            <person name="Gomez Garrido J."/>
        </authorList>
    </citation>
    <scope>NUCLEOTIDE SEQUENCE [LARGE SCALE GENOMIC DNA]</scope>
</reference>
<comment type="similarity">
    <text evidence="7">Belongs to the major facilitator superfamily. Sugar transporter (TC 2.A.1.1) family. Trehalose transporter subfamily.</text>
</comment>
<dbReference type="InterPro" id="IPR050549">
    <property type="entry name" value="MFS_Trehalose_Transporter"/>
</dbReference>
<keyword evidence="2" id="KW-1003">Cell membrane</keyword>
<evidence type="ECO:0000256" key="8">
    <source>
        <dbReference type="RuleBase" id="RU003346"/>
    </source>
</evidence>
<proteinExistence type="inferred from homology"/>
<dbReference type="PROSITE" id="PS00217">
    <property type="entry name" value="SUGAR_TRANSPORT_2"/>
    <property type="match status" value="1"/>
</dbReference>
<feature type="transmembrane region" description="Helical" evidence="10">
    <location>
        <begin position="320"/>
        <end position="339"/>
    </location>
</feature>
<dbReference type="InterPro" id="IPR005828">
    <property type="entry name" value="MFS_sugar_transport-like"/>
</dbReference>
<feature type="transmembrane region" description="Helical" evidence="10">
    <location>
        <begin position="351"/>
        <end position="373"/>
    </location>
</feature>
<dbReference type="PANTHER" id="PTHR48021">
    <property type="match status" value="1"/>
</dbReference>
<dbReference type="InterPro" id="IPR020846">
    <property type="entry name" value="MFS_dom"/>
</dbReference>
<dbReference type="InterPro" id="IPR005829">
    <property type="entry name" value="Sugar_transporter_CS"/>
</dbReference>
<feature type="transmembrane region" description="Helical" evidence="10">
    <location>
        <begin position="178"/>
        <end position="196"/>
    </location>
</feature>
<dbReference type="PRINTS" id="PR00171">
    <property type="entry name" value="SUGRTRNSPORT"/>
</dbReference>
<evidence type="ECO:0000256" key="7">
    <source>
        <dbReference type="ARBA" id="ARBA00024348"/>
    </source>
</evidence>
<feature type="transmembrane region" description="Helical" evidence="10">
    <location>
        <begin position="421"/>
        <end position="442"/>
    </location>
</feature>
<feature type="transmembrane region" description="Helical" evidence="10">
    <location>
        <begin position="118"/>
        <end position="137"/>
    </location>
</feature>
<accession>A0A5E4M1T0</accession>
<keyword evidence="6" id="KW-0325">Glycoprotein</keyword>
<evidence type="ECO:0000313" key="12">
    <source>
        <dbReference type="EMBL" id="VVC25779.1"/>
    </source>
</evidence>
<dbReference type="GO" id="GO:0005886">
    <property type="term" value="C:plasma membrane"/>
    <property type="evidence" value="ECO:0007669"/>
    <property type="project" value="UniProtKB-SubCell"/>
</dbReference>
<gene>
    <name evidence="12" type="ORF">CINCED_3A023711</name>
</gene>
<evidence type="ECO:0000256" key="1">
    <source>
        <dbReference type="ARBA" id="ARBA00004651"/>
    </source>
</evidence>
<feature type="transmembrane region" description="Helical" evidence="10">
    <location>
        <begin position="385"/>
        <end position="409"/>
    </location>
</feature>
<feature type="transmembrane region" description="Helical" evidence="10">
    <location>
        <begin position="143"/>
        <end position="166"/>
    </location>
</feature>
<evidence type="ECO:0000256" key="2">
    <source>
        <dbReference type="ARBA" id="ARBA00022475"/>
    </source>
</evidence>
<evidence type="ECO:0000256" key="9">
    <source>
        <dbReference type="SAM" id="MobiDB-lite"/>
    </source>
</evidence>
<dbReference type="OrthoDB" id="6612291at2759"/>
<name>A0A5E4M1T0_9HEMI</name>
<evidence type="ECO:0000256" key="4">
    <source>
        <dbReference type="ARBA" id="ARBA00022989"/>
    </source>
</evidence>
<protein>
    <submittedName>
        <fullName evidence="12">Sugar/inositol transporter,Major facilitator superfamily domain,Major facilitator, sugar transporter</fullName>
    </submittedName>
</protein>
<feature type="transmembrane region" description="Helical" evidence="10">
    <location>
        <begin position="448"/>
        <end position="472"/>
    </location>
</feature>
<sequence>MPGGSKEYDEIPCSNDEEMKPSKSSYNEKSSLLDKSAKTSITTRKWTQYLAALIVTIGGFIMGTTLGWTSPAGPMMKNNQYKFHVAEENVSWIASFMALGAMIGCPVMAVLVHKLGNIKLMIILTVPTLLGWTMIIWAKSVTWIYVGRILTGFASGSYSVIVPQYTSEIAEKEIRGTLGTYFQLQVFSGILFTYFMGSYLNVFGLSFACAIVPIIYINLLFFLPESPMFHLIKGDVNKAVLSLNFFYGSHGQVDHELYILQKSLTKTKNERLTILQAFQTTAAKRGLFLGIGIMIFQQFTGANAVIFYTTTIFDATGSTISSNTSTIIVGVMAVLSTYFSTLVIDRLGRKILLLYSVVAMGITTFLIGGFFYAKDTFYDVSSIGYVPLVSLCVFIVMFSIGFGPIPWMMMGEIFPTQIKGIASSIVCMSNWFFVFLVTKFYSSLVSAIFIYNTFWLFTLFCVVGTFFVIYFVPETKGKTIDEIQELLSA</sequence>
<dbReference type="InterPro" id="IPR003663">
    <property type="entry name" value="Sugar/inositol_transpt"/>
</dbReference>
<dbReference type="PROSITE" id="PS50850">
    <property type="entry name" value="MFS"/>
    <property type="match status" value="1"/>
</dbReference>